<dbReference type="InterPro" id="IPR002347">
    <property type="entry name" value="SDR_fam"/>
</dbReference>
<dbReference type="GeneTree" id="ENSGT01040000244476"/>
<reference evidence="6" key="1">
    <citation type="submission" date="2025-08" db="UniProtKB">
        <authorList>
            <consortium name="Ensembl"/>
        </authorList>
    </citation>
    <scope>IDENTIFICATION</scope>
</reference>
<dbReference type="SUPFAM" id="SSF51735">
    <property type="entry name" value="NAD(P)-binding Rossmann-fold domains"/>
    <property type="match status" value="1"/>
</dbReference>
<evidence type="ECO:0000313" key="7">
    <source>
        <dbReference type="Proteomes" id="UP000472275"/>
    </source>
</evidence>
<keyword evidence="7" id="KW-1185">Reference proteome</keyword>
<keyword evidence="4" id="KW-0275">Fatty acid biosynthesis</keyword>
<proteinExistence type="inferred from homology"/>
<feature type="region of interest" description="Disordered" evidence="5">
    <location>
        <begin position="86"/>
        <end position="117"/>
    </location>
</feature>
<dbReference type="Proteomes" id="UP000472275">
    <property type="component" value="Unassembled WGS sequence"/>
</dbReference>
<name>A0A663FBY3_AQUCH</name>
<feature type="region of interest" description="Disordered" evidence="5">
    <location>
        <begin position="166"/>
        <end position="234"/>
    </location>
</feature>
<evidence type="ECO:0000256" key="3">
    <source>
        <dbReference type="ARBA" id="ARBA00023002"/>
    </source>
</evidence>
<dbReference type="Gene3D" id="3.40.50.720">
    <property type="entry name" value="NAD(P)-binding Rossmann-like Domain"/>
    <property type="match status" value="1"/>
</dbReference>
<dbReference type="InParanoid" id="A0A663FBY3"/>
<evidence type="ECO:0000256" key="4">
    <source>
        <dbReference type="ARBA" id="ARBA00023160"/>
    </source>
</evidence>
<organism evidence="6 7">
    <name type="scientific">Aquila chrysaetos chrysaetos</name>
    <dbReference type="NCBI Taxonomy" id="223781"/>
    <lineage>
        <taxon>Eukaryota</taxon>
        <taxon>Metazoa</taxon>
        <taxon>Chordata</taxon>
        <taxon>Craniata</taxon>
        <taxon>Vertebrata</taxon>
        <taxon>Euteleostomi</taxon>
        <taxon>Archelosauria</taxon>
        <taxon>Archosauria</taxon>
        <taxon>Dinosauria</taxon>
        <taxon>Saurischia</taxon>
        <taxon>Theropoda</taxon>
        <taxon>Coelurosauria</taxon>
        <taxon>Aves</taxon>
        <taxon>Neognathae</taxon>
        <taxon>Neoaves</taxon>
        <taxon>Telluraves</taxon>
        <taxon>Accipitrimorphae</taxon>
        <taxon>Accipitriformes</taxon>
        <taxon>Accipitridae</taxon>
        <taxon>Accipitrinae</taxon>
        <taxon>Aquila</taxon>
    </lineage>
</organism>
<dbReference type="GO" id="GO:0016616">
    <property type="term" value="F:oxidoreductase activity, acting on the CH-OH group of donors, NAD or NADP as acceptor"/>
    <property type="evidence" value="ECO:0007669"/>
    <property type="project" value="TreeGrafter"/>
</dbReference>
<dbReference type="Pfam" id="PF00106">
    <property type="entry name" value="adh_short"/>
    <property type="match status" value="1"/>
</dbReference>
<feature type="compositionally biased region" description="Basic residues" evidence="5">
    <location>
        <begin position="174"/>
        <end position="185"/>
    </location>
</feature>
<feature type="compositionally biased region" description="Gly residues" evidence="5">
    <location>
        <begin position="216"/>
        <end position="234"/>
    </location>
</feature>
<dbReference type="Ensembl" id="ENSACCT00020023305.1">
    <property type="protein sequence ID" value="ENSACCP00020022320.1"/>
    <property type="gene ID" value="ENSACCG00020015329.1"/>
</dbReference>
<protein>
    <recommendedName>
        <fullName evidence="8">Hydroxysteroid 17-beta dehydrogenase 8</fullName>
    </recommendedName>
</protein>
<sequence>MSSAGRLGGALALVTGGASGIGRAVCARLAREGARLAVADLDEGGARDTVGGLCGGGGGPPPTPPHAAFGVDVASATSVTELLARVQVTPPPPPPPPKKKVGSWDGPPYPRPPPPLQDHFGVPPRVCVGCAGVTRDEFLLRLGEGAFREVLGVNLTGTFLVTQAVGPGAGGHGGSRRLHHPRGQHRGQGGQPGPGQLRGFQSRGGGADPELRQGTGQVGDMGHGGGGTWGRGGGAHDTLTPTCVMCRPPPQVRDPVQRGAAGVYCHPHDGQGAPQGAGEGN</sequence>
<evidence type="ECO:0000313" key="6">
    <source>
        <dbReference type="Ensembl" id="ENSACCP00020022320.1"/>
    </source>
</evidence>
<dbReference type="AlphaFoldDB" id="A0A663FBY3"/>
<keyword evidence="3" id="KW-0560">Oxidoreductase</keyword>
<keyword evidence="4" id="KW-0276">Fatty acid metabolism</keyword>
<accession>A0A663FBY3</accession>
<dbReference type="PANTHER" id="PTHR42760:SF83">
    <property type="entry name" value="(3R)-3-HYDROXYACYL-COA DEHYDROGENASE"/>
    <property type="match status" value="1"/>
</dbReference>
<reference evidence="6" key="2">
    <citation type="submission" date="2025-09" db="UniProtKB">
        <authorList>
            <consortium name="Ensembl"/>
        </authorList>
    </citation>
    <scope>IDENTIFICATION</scope>
</reference>
<evidence type="ECO:0000256" key="2">
    <source>
        <dbReference type="ARBA" id="ARBA00006484"/>
    </source>
</evidence>
<keyword evidence="4" id="KW-0444">Lipid biosynthesis</keyword>
<comment type="similarity">
    <text evidence="2">Belongs to the short-chain dehydrogenases/reductases (SDR) family.</text>
</comment>
<evidence type="ECO:0000256" key="1">
    <source>
        <dbReference type="ARBA" id="ARBA00005194"/>
    </source>
</evidence>
<dbReference type="GO" id="GO:0006633">
    <property type="term" value="P:fatty acid biosynthetic process"/>
    <property type="evidence" value="ECO:0007669"/>
    <property type="project" value="UniProtKB-KW"/>
</dbReference>
<dbReference type="GO" id="GO:0048038">
    <property type="term" value="F:quinone binding"/>
    <property type="evidence" value="ECO:0007669"/>
    <property type="project" value="TreeGrafter"/>
</dbReference>
<comment type="pathway">
    <text evidence="1">Lipid metabolism; fatty acid biosynthesis.</text>
</comment>
<feature type="compositionally biased region" description="Pro residues" evidence="5">
    <location>
        <begin position="107"/>
        <end position="116"/>
    </location>
</feature>
<dbReference type="InterPro" id="IPR036291">
    <property type="entry name" value="NAD(P)-bd_dom_sf"/>
</dbReference>
<evidence type="ECO:0000256" key="5">
    <source>
        <dbReference type="SAM" id="MobiDB-lite"/>
    </source>
</evidence>
<dbReference type="PANTHER" id="PTHR42760">
    <property type="entry name" value="SHORT-CHAIN DEHYDROGENASES/REDUCTASES FAMILY MEMBER"/>
    <property type="match status" value="1"/>
</dbReference>
<keyword evidence="4" id="KW-0443">Lipid metabolism</keyword>
<evidence type="ECO:0008006" key="8">
    <source>
        <dbReference type="Google" id="ProtNLM"/>
    </source>
</evidence>